<protein>
    <recommendedName>
        <fullName evidence="5">Peptidase S1 domain-containing protein</fullName>
    </recommendedName>
</protein>
<reference evidence="6 7" key="1">
    <citation type="journal article" date="2017" name="Gigascience">
        <title>Genome sequence of the small brown planthopper, Laodelphax striatellus.</title>
        <authorList>
            <person name="Zhu J."/>
            <person name="Jiang F."/>
            <person name="Wang X."/>
            <person name="Yang P."/>
            <person name="Bao Y."/>
            <person name="Zhao W."/>
            <person name="Wang W."/>
            <person name="Lu H."/>
            <person name="Wang Q."/>
            <person name="Cui N."/>
            <person name="Li J."/>
            <person name="Chen X."/>
            <person name="Luo L."/>
            <person name="Yu J."/>
            <person name="Kang L."/>
            <person name="Cui F."/>
        </authorList>
    </citation>
    <scope>NUCLEOTIDE SEQUENCE [LARGE SCALE GENOMIC DNA]</scope>
    <source>
        <strain evidence="6">Lst14</strain>
    </source>
</reference>
<name>A0A482XD88_LAOST</name>
<dbReference type="GO" id="GO:0006508">
    <property type="term" value="P:proteolysis"/>
    <property type="evidence" value="ECO:0007669"/>
    <property type="project" value="InterPro"/>
</dbReference>
<dbReference type="Pfam" id="PF00089">
    <property type="entry name" value="Trypsin"/>
    <property type="match status" value="1"/>
</dbReference>
<comment type="similarity">
    <text evidence="4">Belongs to the peptidase S1 family. CLIP subfamily.</text>
</comment>
<dbReference type="InterPro" id="IPR018114">
    <property type="entry name" value="TRYPSIN_HIS"/>
</dbReference>
<evidence type="ECO:0000313" key="7">
    <source>
        <dbReference type="Proteomes" id="UP000291343"/>
    </source>
</evidence>
<dbReference type="PROSITE" id="PS00134">
    <property type="entry name" value="TRYPSIN_HIS"/>
    <property type="match status" value="1"/>
</dbReference>
<dbReference type="InterPro" id="IPR009003">
    <property type="entry name" value="Peptidase_S1_PA"/>
</dbReference>
<dbReference type="CDD" id="cd00190">
    <property type="entry name" value="Tryp_SPc"/>
    <property type="match status" value="1"/>
</dbReference>
<dbReference type="InterPro" id="IPR001254">
    <property type="entry name" value="Trypsin_dom"/>
</dbReference>
<keyword evidence="3" id="KW-0325">Glycoprotein</keyword>
<keyword evidence="2" id="KW-1015">Disulfide bond</keyword>
<organism evidence="6 7">
    <name type="scientific">Laodelphax striatellus</name>
    <name type="common">Small brown planthopper</name>
    <name type="synonym">Delphax striatella</name>
    <dbReference type="NCBI Taxonomy" id="195883"/>
    <lineage>
        <taxon>Eukaryota</taxon>
        <taxon>Metazoa</taxon>
        <taxon>Ecdysozoa</taxon>
        <taxon>Arthropoda</taxon>
        <taxon>Hexapoda</taxon>
        <taxon>Insecta</taxon>
        <taxon>Pterygota</taxon>
        <taxon>Neoptera</taxon>
        <taxon>Paraneoptera</taxon>
        <taxon>Hemiptera</taxon>
        <taxon>Auchenorrhyncha</taxon>
        <taxon>Fulgoroidea</taxon>
        <taxon>Delphacidae</taxon>
        <taxon>Criomorphinae</taxon>
        <taxon>Laodelphax</taxon>
    </lineage>
</organism>
<dbReference type="InterPro" id="IPR043504">
    <property type="entry name" value="Peptidase_S1_PA_chymotrypsin"/>
</dbReference>
<dbReference type="Gene3D" id="2.40.10.10">
    <property type="entry name" value="Trypsin-like serine proteases"/>
    <property type="match status" value="2"/>
</dbReference>
<dbReference type="Proteomes" id="UP000291343">
    <property type="component" value="Unassembled WGS sequence"/>
</dbReference>
<comment type="caution">
    <text evidence="6">The sequence shown here is derived from an EMBL/GenBank/DDBJ whole genome shotgun (WGS) entry which is preliminary data.</text>
</comment>
<dbReference type="EMBL" id="QKKF02011937">
    <property type="protein sequence ID" value="RZF43955.1"/>
    <property type="molecule type" value="Genomic_DNA"/>
</dbReference>
<dbReference type="SUPFAM" id="SSF50494">
    <property type="entry name" value="Trypsin-like serine proteases"/>
    <property type="match status" value="1"/>
</dbReference>
<dbReference type="InterPro" id="IPR001314">
    <property type="entry name" value="Peptidase_S1A"/>
</dbReference>
<proteinExistence type="inferred from homology"/>
<dbReference type="FunFam" id="2.40.10.10:FF:000028">
    <property type="entry name" value="Serine protease easter"/>
    <property type="match status" value="1"/>
</dbReference>
<dbReference type="GO" id="GO:0004252">
    <property type="term" value="F:serine-type endopeptidase activity"/>
    <property type="evidence" value="ECO:0007669"/>
    <property type="project" value="InterPro"/>
</dbReference>
<dbReference type="SMART" id="SM00020">
    <property type="entry name" value="Tryp_SPc"/>
    <property type="match status" value="1"/>
</dbReference>
<dbReference type="InParanoid" id="A0A482XD88"/>
<dbReference type="SMR" id="A0A482XD88"/>
<evidence type="ECO:0000256" key="3">
    <source>
        <dbReference type="ARBA" id="ARBA00023180"/>
    </source>
</evidence>
<dbReference type="PROSITE" id="PS50240">
    <property type="entry name" value="TRYPSIN_DOM"/>
    <property type="match status" value="1"/>
</dbReference>
<dbReference type="STRING" id="195883.A0A482XD88"/>
<keyword evidence="1" id="KW-0732">Signal</keyword>
<dbReference type="AlphaFoldDB" id="A0A482XD88"/>
<feature type="domain" description="Peptidase S1" evidence="5">
    <location>
        <begin position="15"/>
        <end position="299"/>
    </location>
</feature>
<evidence type="ECO:0000256" key="4">
    <source>
        <dbReference type="ARBA" id="ARBA00024195"/>
    </source>
</evidence>
<dbReference type="PRINTS" id="PR00722">
    <property type="entry name" value="CHYMOTRYPSIN"/>
</dbReference>
<dbReference type="PANTHER" id="PTHR24250">
    <property type="entry name" value="CHYMOTRYPSIN-RELATED"/>
    <property type="match status" value="1"/>
</dbReference>
<dbReference type="OrthoDB" id="6629601at2759"/>
<accession>A0A482XD88</accession>
<evidence type="ECO:0000259" key="5">
    <source>
        <dbReference type="PROSITE" id="PS50240"/>
    </source>
</evidence>
<gene>
    <name evidence="6" type="ORF">LSTR_LSTR006763</name>
</gene>
<evidence type="ECO:0000313" key="6">
    <source>
        <dbReference type="EMBL" id="RZF43955.1"/>
    </source>
</evidence>
<sequence length="300" mass="32839">MTDLVLNSTGRWLQLLGDLQLQSLKTRLQAPPLSPDWSAIHNAAGSESCHHVTGEIFPGFICGGSIISKKYVLSAAHCFADAKHSHFNIRIRVGEYDLSQDPDCDSEGFCAPSAKEYLASEVTIHPDYHLVGEEGAGDYSALADIAVVRIDGEFIFSDFVLPICLEYGDLLEQDYAGEIAQTIGWGGRGLDGDETQFPDKLQKVSLAILDVNICSQIQTQIPESHIICAGTHTKFSYAGDSGSPMFIAESVDGDIPRQYQIGVFVAYFGLNDTSWNGGKPPSGYTRVSYFLEWILDQMQD</sequence>
<evidence type="ECO:0000256" key="1">
    <source>
        <dbReference type="ARBA" id="ARBA00022729"/>
    </source>
</evidence>
<evidence type="ECO:0000256" key="2">
    <source>
        <dbReference type="ARBA" id="ARBA00023157"/>
    </source>
</evidence>
<keyword evidence="7" id="KW-1185">Reference proteome</keyword>